<keyword evidence="5" id="KW-0408">Iron</keyword>
<dbReference type="GO" id="GO:0046872">
    <property type="term" value="F:metal ion binding"/>
    <property type="evidence" value="ECO:0007669"/>
    <property type="project" value="UniProtKB-KW"/>
</dbReference>
<dbReference type="InterPro" id="IPR051684">
    <property type="entry name" value="Electron_Trans/Redox"/>
</dbReference>
<dbReference type="GO" id="GO:0051539">
    <property type="term" value="F:4 iron, 4 sulfur cluster binding"/>
    <property type="evidence" value="ECO:0007669"/>
    <property type="project" value="UniProtKB-KW"/>
</dbReference>
<evidence type="ECO:0000313" key="10">
    <source>
        <dbReference type="EMBL" id="SLM51898.1"/>
    </source>
</evidence>
<dbReference type="Gene3D" id="3.90.1010.20">
    <property type="match status" value="2"/>
</dbReference>
<evidence type="ECO:0000256" key="2">
    <source>
        <dbReference type="ARBA" id="ARBA00022485"/>
    </source>
</evidence>
<organism evidence="10 11">
    <name type="scientific">Trichococcus pasteurii</name>
    <dbReference type="NCBI Taxonomy" id="43064"/>
    <lineage>
        <taxon>Bacteria</taxon>
        <taxon>Bacillati</taxon>
        <taxon>Bacillota</taxon>
        <taxon>Bacilli</taxon>
        <taxon>Lactobacillales</taxon>
        <taxon>Carnobacteriaceae</taxon>
        <taxon>Trichococcus</taxon>
    </lineage>
</organism>
<evidence type="ECO:0000256" key="8">
    <source>
        <dbReference type="SAM" id="Phobius"/>
    </source>
</evidence>
<reference evidence="11" key="1">
    <citation type="submission" date="2016-04" db="EMBL/GenBank/DDBJ databases">
        <authorList>
            <person name="Strepis N."/>
        </authorList>
    </citation>
    <scope>NUCLEOTIDE SEQUENCE [LARGE SCALE GENOMIC DNA]</scope>
</reference>
<sequence>MDQKTKNKLKRKMRQFKKINFVRRIVQLICFLLLPGFFTQIYSSTKALVVAILAGNFSLQANSVDLVVVLSVYPLTLLFGRFFCGWICAMGSLGDLLTSIRNGLKIKEHQIGESTDSNLKLVKYILLLFSIIFIWVLQIVAIPQGLNPLDAFGVLVSLENLDLLFTTFLIATILLIGILIASFFVPRFFCRYLCPTGAILSLVSLPRMLTIKKPRENCRNCNLCTQNCPMSIPLYKTDKSRSGECIECGQCVIGCPKKNCNMQFLGRDLNSKTLGAVTATSIVGLNYLGTITVSAMDFESAQTITTIAEAATQPSTGTSTGQYQDGTYEGSARGFKGLITVSVTVENGLITDIEDVSNNDTPSFFERCWSVVTGDIIEAQSTDVDAVTGATYSSVGIMDAVADALSGQTATASTASDSTKIESDTNEEAASSSSEESASSSVSAGQYADGVYTGSGTGFRGETIVEVTVQNGLITDITETSKQDDDQFFYRAWTTVIEEIITAQAVEVDAVSGATFSSNSIMEAVSDALGLAFENPNSSLPSGHGGH</sequence>
<feature type="transmembrane region" description="Helical" evidence="8">
    <location>
        <begin position="21"/>
        <end position="42"/>
    </location>
</feature>
<evidence type="ECO:0000256" key="3">
    <source>
        <dbReference type="ARBA" id="ARBA00022723"/>
    </source>
</evidence>
<dbReference type="InterPro" id="IPR017900">
    <property type="entry name" value="4Fe4S_Fe_S_CS"/>
</dbReference>
<feature type="compositionally biased region" description="Low complexity" evidence="7">
    <location>
        <begin position="428"/>
        <end position="444"/>
    </location>
</feature>
<accession>A0A1W1IFW3</accession>
<keyword evidence="6" id="KW-0411">Iron-sulfur</keyword>
<dbReference type="GO" id="GO:0005886">
    <property type="term" value="C:plasma membrane"/>
    <property type="evidence" value="ECO:0007669"/>
    <property type="project" value="TreeGrafter"/>
</dbReference>
<dbReference type="PROSITE" id="PS00198">
    <property type="entry name" value="4FE4S_FER_1"/>
    <property type="match status" value="2"/>
</dbReference>
<dbReference type="Proteomes" id="UP000195985">
    <property type="component" value="Unassembled WGS sequence"/>
</dbReference>
<dbReference type="SMART" id="SM00900">
    <property type="entry name" value="FMN_bind"/>
    <property type="match status" value="2"/>
</dbReference>
<dbReference type="InterPro" id="IPR007329">
    <property type="entry name" value="FMN-bd"/>
</dbReference>
<feature type="transmembrane region" description="Helical" evidence="8">
    <location>
        <begin position="121"/>
        <end position="143"/>
    </location>
</feature>
<dbReference type="PANTHER" id="PTHR30176">
    <property type="entry name" value="FERREDOXIN-TYPE PROTEIN NAPH"/>
    <property type="match status" value="1"/>
</dbReference>
<evidence type="ECO:0000313" key="11">
    <source>
        <dbReference type="Proteomes" id="UP000195985"/>
    </source>
</evidence>
<feature type="transmembrane region" description="Helical" evidence="8">
    <location>
        <begin position="192"/>
        <end position="209"/>
    </location>
</feature>
<feature type="region of interest" description="Disordered" evidence="7">
    <location>
        <begin position="411"/>
        <end position="444"/>
    </location>
</feature>
<dbReference type="SUPFAM" id="SSF54862">
    <property type="entry name" value="4Fe-4S ferredoxins"/>
    <property type="match status" value="1"/>
</dbReference>
<evidence type="ECO:0000256" key="5">
    <source>
        <dbReference type="ARBA" id="ARBA00023004"/>
    </source>
</evidence>
<proteinExistence type="predicted"/>
<dbReference type="PANTHER" id="PTHR30176:SF3">
    <property type="entry name" value="FERREDOXIN-TYPE PROTEIN NAPH"/>
    <property type="match status" value="1"/>
</dbReference>
<protein>
    <recommendedName>
        <fullName evidence="9">4Fe-4S ferredoxin-type domain-containing protein</fullName>
    </recommendedName>
</protein>
<keyword evidence="1" id="KW-0813">Transport</keyword>
<dbReference type="PROSITE" id="PS51379">
    <property type="entry name" value="4FE4S_FER_2"/>
    <property type="match status" value="1"/>
</dbReference>
<keyword evidence="2" id="KW-0004">4Fe-4S</keyword>
<evidence type="ECO:0000256" key="6">
    <source>
        <dbReference type="ARBA" id="ARBA00023014"/>
    </source>
</evidence>
<dbReference type="GO" id="GO:0010181">
    <property type="term" value="F:FMN binding"/>
    <property type="evidence" value="ECO:0007669"/>
    <property type="project" value="InterPro"/>
</dbReference>
<feature type="transmembrane region" description="Helical" evidence="8">
    <location>
        <begin position="163"/>
        <end position="185"/>
    </location>
</feature>
<evidence type="ECO:0000256" key="4">
    <source>
        <dbReference type="ARBA" id="ARBA00022982"/>
    </source>
</evidence>
<keyword evidence="8" id="KW-0812">Transmembrane</keyword>
<feature type="transmembrane region" description="Helical" evidence="8">
    <location>
        <begin position="78"/>
        <end position="100"/>
    </location>
</feature>
<evidence type="ECO:0000259" key="9">
    <source>
        <dbReference type="PROSITE" id="PS51379"/>
    </source>
</evidence>
<dbReference type="OrthoDB" id="9806398at2"/>
<dbReference type="STRING" id="43064.SAMN04488086_10621"/>
<dbReference type="EMBL" id="FWEY01000003">
    <property type="protein sequence ID" value="SLM51898.1"/>
    <property type="molecule type" value="Genomic_DNA"/>
</dbReference>
<name>A0A1W1IFW3_9LACT</name>
<keyword evidence="8" id="KW-1133">Transmembrane helix</keyword>
<keyword evidence="4" id="KW-0249">Electron transport</keyword>
<keyword evidence="11" id="KW-1185">Reference proteome</keyword>
<dbReference type="RefSeq" id="WP_086942694.1">
    <property type="nucleotide sequence ID" value="NZ_FONM01000006.1"/>
</dbReference>
<gene>
    <name evidence="10" type="ORF">TPAS_1578</name>
</gene>
<dbReference type="AlphaFoldDB" id="A0A1W1IFW3"/>
<keyword evidence="3" id="KW-0479">Metal-binding</keyword>
<feature type="domain" description="4Fe-4S ferredoxin-type" evidence="9">
    <location>
        <begin position="233"/>
        <end position="265"/>
    </location>
</feature>
<evidence type="ECO:0000256" key="1">
    <source>
        <dbReference type="ARBA" id="ARBA00022448"/>
    </source>
</evidence>
<dbReference type="Pfam" id="PF12801">
    <property type="entry name" value="Fer4_5"/>
    <property type="match status" value="2"/>
</dbReference>
<dbReference type="Pfam" id="PF04205">
    <property type="entry name" value="FMN_bind"/>
    <property type="match status" value="2"/>
</dbReference>
<evidence type="ECO:0000256" key="7">
    <source>
        <dbReference type="SAM" id="MobiDB-lite"/>
    </source>
</evidence>
<dbReference type="InterPro" id="IPR017896">
    <property type="entry name" value="4Fe4S_Fe-S-bd"/>
</dbReference>
<keyword evidence="8" id="KW-0472">Membrane</keyword>